<evidence type="ECO:0000313" key="4">
    <source>
        <dbReference type="Proteomes" id="UP000193334"/>
    </source>
</evidence>
<feature type="domain" description="GmrSD restriction endonucleases C-terminal" evidence="2">
    <location>
        <begin position="503"/>
        <end position="535"/>
    </location>
</feature>
<dbReference type="InterPro" id="IPR011089">
    <property type="entry name" value="GmrSD_C"/>
</dbReference>
<dbReference type="PANTHER" id="PTHR35149">
    <property type="entry name" value="SLL5132 PROTEIN"/>
    <property type="match status" value="1"/>
</dbReference>
<dbReference type="PANTHER" id="PTHR35149:SF1">
    <property type="entry name" value="DUF5655 DOMAIN-CONTAINING PROTEIN"/>
    <property type="match status" value="1"/>
</dbReference>
<sequence length="600" mass="70799">MCQKLKLEPKTIHSLLGEEFFIPAYQRGYRWKKRQIENLLDDIWEFQANADCIPKEGFYCLQPLVVSKNKGKWEVVDGQQRLTTIYIILSFLEKEHIKVSLEEAFQKPLFTLEYETRPDSAEYLRDINAELSDSNVDYYYINKAYQTIDSWFQNKDFNEKNVFLNILLSKEHKAVKVIWYDISDECKDNDYAIDVFTRINIGKIPLTNAELIKALFLGKIQKEDGKDQDHVDLKRLQIATEWDNIENSLQKDDFWHFIYNGTKNYDTRIEYIFDLMKSKKLNKDDQFYTFDKFNKQLHKENIDKVWLSVKKYFQRFEDWFHNRDFYHYIGFLIATGSSVSELVNQSAQKSKSEFKQFLVGEIKEKSTNDIDSLDYGENNDEIRKVLLLFNIQSLLNNPTSSSRFPFDYYKNGMWDLEHIHSIKSDKPVVEKQQREWLKLVLEYFIGYNQINEQASINNLPEKEKKIASQIEQALNYKESDFTAIYNNVMGFFNKSEESGEPEDIDKISNLTLLDSGTNRSYKNAPFPVKRKIILSKDTSGTFVPLCTKNVFIKAYSSRFDNLMYWQQQDRSKYLEAIKKTLADAGFIEKSAIEGDTNDNQ</sequence>
<dbReference type="Pfam" id="PF03235">
    <property type="entry name" value="GmrSD_N"/>
    <property type="match status" value="1"/>
</dbReference>
<dbReference type="Proteomes" id="UP000193334">
    <property type="component" value="Chromosome"/>
</dbReference>
<dbReference type="RefSeq" id="WP_226997467.1">
    <property type="nucleotide sequence ID" value="NZ_CP021023.1"/>
</dbReference>
<evidence type="ECO:0000313" key="3">
    <source>
        <dbReference type="EMBL" id="ARN57012.1"/>
    </source>
</evidence>
<evidence type="ECO:0000259" key="1">
    <source>
        <dbReference type="Pfam" id="PF03235"/>
    </source>
</evidence>
<protein>
    <submittedName>
        <fullName evidence="3">Uncharacterized protein</fullName>
    </submittedName>
</protein>
<dbReference type="InterPro" id="IPR004919">
    <property type="entry name" value="GmrSD_N"/>
</dbReference>
<dbReference type="Pfam" id="PF07510">
    <property type="entry name" value="GmrSD_C"/>
    <property type="match status" value="1"/>
</dbReference>
<name>A0A1W6LMN5_9BACT</name>
<reference evidence="4" key="1">
    <citation type="submission" date="2017-04" db="EMBL/GenBank/DDBJ databases">
        <title>Comparative genomics and description of representatives of a novel lineage of planctomycetes thriving in anoxic sediments.</title>
        <authorList>
            <person name="Spring S."/>
            <person name="Bunk B."/>
            <person name="Sproer C."/>
        </authorList>
    </citation>
    <scope>NUCLEOTIDE SEQUENCE [LARGE SCALE GENOMIC DNA]</scope>
    <source>
        <strain evidence="4">ST-PulAB-D4</strain>
    </source>
</reference>
<dbReference type="EMBL" id="CP021023">
    <property type="protein sequence ID" value="ARN57012.1"/>
    <property type="molecule type" value="Genomic_DNA"/>
</dbReference>
<organism evidence="3 4">
    <name type="scientific">Sedimentisphaera salicampi</name>
    <dbReference type="NCBI Taxonomy" id="1941349"/>
    <lineage>
        <taxon>Bacteria</taxon>
        <taxon>Pseudomonadati</taxon>
        <taxon>Planctomycetota</taxon>
        <taxon>Phycisphaerae</taxon>
        <taxon>Sedimentisphaerales</taxon>
        <taxon>Sedimentisphaeraceae</taxon>
        <taxon>Sedimentisphaera</taxon>
    </lineage>
</organism>
<accession>A0A1W6LMN5</accession>
<keyword evidence="4" id="KW-1185">Reference proteome</keyword>
<dbReference type="KEGG" id="pbp:STSP1_01405"/>
<evidence type="ECO:0000259" key="2">
    <source>
        <dbReference type="Pfam" id="PF07510"/>
    </source>
</evidence>
<feature type="domain" description="GmrSD restriction endonucleases N-terminal" evidence="1">
    <location>
        <begin position="17"/>
        <end position="217"/>
    </location>
</feature>
<dbReference type="STRING" id="1941349.STSP1_01405"/>
<proteinExistence type="predicted"/>
<dbReference type="AlphaFoldDB" id="A0A1W6LMN5"/>
<gene>
    <name evidence="3" type="ORF">STSP1_01405</name>
</gene>